<evidence type="ECO:0000256" key="9">
    <source>
        <dbReference type="ARBA" id="ARBA00055200"/>
    </source>
</evidence>
<dbReference type="GO" id="GO:0005730">
    <property type="term" value="C:nucleolus"/>
    <property type="evidence" value="ECO:0007669"/>
    <property type="project" value="TreeGrafter"/>
</dbReference>
<dbReference type="FunFam" id="3.30.70.3250:FF:000004">
    <property type="entry name" value="Ribonuclease P/MRP protein subunit POP5"/>
    <property type="match status" value="1"/>
</dbReference>
<keyword evidence="5 10" id="KW-0819">tRNA processing</keyword>
<dbReference type="Pfam" id="PF01900">
    <property type="entry name" value="RNase_P_Rpp14"/>
    <property type="match status" value="1"/>
</dbReference>
<dbReference type="GO" id="GO:0000460">
    <property type="term" value="P:maturation of 5.8S rRNA"/>
    <property type="evidence" value="ECO:0007669"/>
    <property type="project" value="UniProtKB-ARBA"/>
</dbReference>
<dbReference type="InterPro" id="IPR002759">
    <property type="entry name" value="Pop5/Rpp14/Rnp2-like"/>
</dbReference>
<evidence type="ECO:0000256" key="10">
    <source>
        <dbReference type="PIRNR" id="PIRNR023803"/>
    </source>
</evidence>
<comment type="caution">
    <text evidence="11">The sequence shown here is derived from an EMBL/GenBank/DDBJ whole genome shotgun (WGS) entry which is preliminary data.</text>
</comment>
<evidence type="ECO:0000313" key="11">
    <source>
        <dbReference type="EMBL" id="KAK6957503.1"/>
    </source>
</evidence>
<accession>A0AAX6MYK3</accession>
<comment type="similarity">
    <text evidence="3 10">Belongs to the eukaryotic/archaeal RNase P protein component 2 family.</text>
</comment>
<comment type="catalytic activity">
    <reaction evidence="1 10">
        <text>Endonucleolytic cleavage of RNA, removing 5'-extranucleotides from tRNA precursor.</text>
        <dbReference type="EC" id="3.1.26.5"/>
    </reaction>
</comment>
<dbReference type="GO" id="GO:0004526">
    <property type="term" value="F:ribonuclease P activity"/>
    <property type="evidence" value="ECO:0007669"/>
    <property type="project" value="UniProtKB-EC"/>
</dbReference>
<comment type="subcellular location">
    <subcellularLocation>
        <location evidence="2">Nucleus</location>
    </subcellularLocation>
</comment>
<organism evidence="11 12">
    <name type="scientific">Daldinia eschscholtzii</name>
    <dbReference type="NCBI Taxonomy" id="292717"/>
    <lineage>
        <taxon>Eukaryota</taxon>
        <taxon>Fungi</taxon>
        <taxon>Dikarya</taxon>
        <taxon>Ascomycota</taxon>
        <taxon>Pezizomycotina</taxon>
        <taxon>Sordariomycetes</taxon>
        <taxon>Xylariomycetidae</taxon>
        <taxon>Xylariales</taxon>
        <taxon>Hypoxylaceae</taxon>
        <taxon>Daldinia</taxon>
    </lineage>
</organism>
<dbReference type="Gene3D" id="3.30.70.3250">
    <property type="entry name" value="Ribonuclease P, Pop5 subunit"/>
    <property type="match status" value="1"/>
</dbReference>
<proteinExistence type="inferred from homology"/>
<evidence type="ECO:0000256" key="3">
    <source>
        <dbReference type="ARBA" id="ARBA00010800"/>
    </source>
</evidence>
<evidence type="ECO:0000256" key="7">
    <source>
        <dbReference type="ARBA" id="ARBA00023242"/>
    </source>
</evidence>
<dbReference type="InterPro" id="IPR016819">
    <property type="entry name" value="RNase_P/MRP_POP5"/>
</dbReference>
<dbReference type="PANTHER" id="PTHR15441:SF2">
    <property type="entry name" value="RIBONUCLEASE P_MRP PROTEIN SUBUNIT POP5"/>
    <property type="match status" value="1"/>
</dbReference>
<dbReference type="GO" id="GO:0030681">
    <property type="term" value="C:multimeric ribonuclease P complex"/>
    <property type="evidence" value="ECO:0007669"/>
    <property type="project" value="TreeGrafter"/>
</dbReference>
<dbReference type="Proteomes" id="UP001369815">
    <property type="component" value="Unassembled WGS sequence"/>
</dbReference>
<evidence type="ECO:0000256" key="4">
    <source>
        <dbReference type="ARBA" id="ARBA00012179"/>
    </source>
</evidence>
<dbReference type="AlphaFoldDB" id="A0AAX6MYK3"/>
<dbReference type="EMBL" id="JBANMG010000001">
    <property type="protein sequence ID" value="KAK6957503.1"/>
    <property type="molecule type" value="Genomic_DNA"/>
</dbReference>
<dbReference type="PIRSF" id="PIRSF023803">
    <property type="entry name" value="Ribonuclease_P_prd"/>
    <property type="match status" value="1"/>
</dbReference>
<evidence type="ECO:0000256" key="8">
    <source>
        <dbReference type="ARBA" id="ARBA00044198"/>
    </source>
</evidence>
<protein>
    <recommendedName>
        <fullName evidence="8 10">Ribonuclease P/MRP protein subunit POP5</fullName>
        <ecNumber evidence="4 10">3.1.26.5</ecNumber>
    </recommendedName>
</protein>
<evidence type="ECO:0000313" key="12">
    <source>
        <dbReference type="Proteomes" id="UP001369815"/>
    </source>
</evidence>
<dbReference type="GO" id="GO:0000172">
    <property type="term" value="C:ribonuclease MRP complex"/>
    <property type="evidence" value="ECO:0007669"/>
    <property type="project" value="TreeGrafter"/>
</dbReference>
<dbReference type="GO" id="GO:0001682">
    <property type="term" value="P:tRNA 5'-leader removal"/>
    <property type="evidence" value="ECO:0007669"/>
    <property type="project" value="InterPro"/>
</dbReference>
<keyword evidence="6" id="KW-0378">Hydrolase</keyword>
<keyword evidence="12" id="KW-1185">Reference proteome</keyword>
<dbReference type="EC" id="3.1.26.5" evidence="4 10"/>
<evidence type="ECO:0000256" key="2">
    <source>
        <dbReference type="ARBA" id="ARBA00004123"/>
    </source>
</evidence>
<reference evidence="11 12" key="1">
    <citation type="journal article" date="2024" name="Front Chem Biol">
        <title>Unveiling the potential of Daldinia eschscholtzii MFLUCC 19-0629 through bioactivity and bioinformatics studies for enhanced sustainable agriculture production.</title>
        <authorList>
            <person name="Brooks S."/>
            <person name="Weaver J.A."/>
            <person name="Klomchit A."/>
            <person name="Alharthi S.A."/>
            <person name="Onlamun T."/>
            <person name="Nurani R."/>
            <person name="Vong T.K."/>
            <person name="Alberti F."/>
            <person name="Greco C."/>
        </authorList>
    </citation>
    <scope>NUCLEOTIDE SEQUENCE [LARGE SCALE GENOMIC DNA]</scope>
    <source>
        <strain evidence="11">MFLUCC 19-0629</strain>
    </source>
</reference>
<keyword evidence="7" id="KW-0539">Nucleus</keyword>
<dbReference type="InterPro" id="IPR038085">
    <property type="entry name" value="Rnp2-like_sf"/>
</dbReference>
<name>A0AAX6MYK3_9PEZI</name>
<dbReference type="GO" id="GO:0033204">
    <property type="term" value="F:ribonuclease P RNA binding"/>
    <property type="evidence" value="ECO:0007669"/>
    <property type="project" value="InterPro"/>
</dbReference>
<evidence type="ECO:0000256" key="5">
    <source>
        <dbReference type="ARBA" id="ARBA00022694"/>
    </source>
</evidence>
<evidence type="ECO:0000256" key="6">
    <source>
        <dbReference type="ARBA" id="ARBA00022801"/>
    </source>
</evidence>
<dbReference type="SUPFAM" id="SSF160350">
    <property type="entry name" value="Rnp2-like"/>
    <property type="match status" value="1"/>
</dbReference>
<comment type="function">
    <text evidence="9">Component of ribonuclease P, a protein complex that generates mature tRNA molecules by cleaving their 5'-ends. Also a component of RNase MRP, which cleaves pre-rRNA sequences.</text>
</comment>
<sequence length="188" mass="20877">MVRIKERYLLVKILYPDELGNRSDLPDVVVINQPTTDQLNPAGILRAIRAEVANLFGDYGSGLIEGGNLGVKYFSQATSTFILRISRSSYRLVWAALTFMNSVPVKNGKPCVFRVVHVSGTMRKAEEEAIRRARNLIFAAQNDSKEKTKDSFSNMFGEFELPQREIAMADLPGVGDDTDVEMGEISDG</sequence>
<dbReference type="PANTHER" id="PTHR15441">
    <property type="entry name" value="RIBONUCLEASE P PROTEIN SUBUNIT P14"/>
    <property type="match status" value="1"/>
</dbReference>
<evidence type="ECO:0000256" key="1">
    <source>
        <dbReference type="ARBA" id="ARBA00000928"/>
    </source>
</evidence>
<gene>
    <name evidence="11" type="ORF">Daesc_000290</name>
</gene>